<keyword evidence="1" id="KW-1133">Transmembrane helix</keyword>
<dbReference type="OrthoDB" id="1524985at2"/>
<feature type="domain" description="VanZ-like" evidence="2">
    <location>
        <begin position="41"/>
        <end position="120"/>
    </location>
</feature>
<feature type="transmembrane region" description="Helical" evidence="1">
    <location>
        <begin position="7"/>
        <end position="24"/>
    </location>
</feature>
<comment type="caution">
    <text evidence="3">The sequence shown here is derived from an EMBL/GenBank/DDBJ whole genome shotgun (WGS) entry which is preliminary data.</text>
</comment>
<dbReference type="InterPro" id="IPR006976">
    <property type="entry name" value="VanZ-like"/>
</dbReference>
<accession>A0A4Q1D532</accession>
<sequence length="131" mass="14939">MKQLLRNFLPAILFFILSVVLLTLPGNDLPATGFFNQIPYFDKWVHIGMFAILTYLFGAALYKSFNYNRRLLLLTVAAGIIYGVAMEFVQKYWTTGRSFDITDIIADTAGCVLAYLTLRIRFRKSLSQNPV</sequence>
<dbReference type="PANTHER" id="PTHR28008:SF1">
    <property type="entry name" value="DOMAIN PROTEIN, PUTATIVE (AFU_ORTHOLOGUE AFUA_3G10980)-RELATED"/>
    <property type="match status" value="1"/>
</dbReference>
<dbReference type="NCBIfam" id="NF037970">
    <property type="entry name" value="vanZ_1"/>
    <property type="match status" value="1"/>
</dbReference>
<evidence type="ECO:0000313" key="3">
    <source>
        <dbReference type="EMBL" id="RXK83458.1"/>
    </source>
</evidence>
<feature type="transmembrane region" description="Helical" evidence="1">
    <location>
        <begin position="101"/>
        <end position="118"/>
    </location>
</feature>
<organism evidence="3 4">
    <name type="scientific">Filimonas effusa</name>
    <dbReference type="NCBI Taxonomy" id="2508721"/>
    <lineage>
        <taxon>Bacteria</taxon>
        <taxon>Pseudomonadati</taxon>
        <taxon>Bacteroidota</taxon>
        <taxon>Chitinophagia</taxon>
        <taxon>Chitinophagales</taxon>
        <taxon>Chitinophagaceae</taxon>
        <taxon>Filimonas</taxon>
    </lineage>
</organism>
<dbReference type="AlphaFoldDB" id="A0A4Q1D532"/>
<gene>
    <name evidence="3" type="ORF">ESB13_15295</name>
</gene>
<evidence type="ECO:0000259" key="2">
    <source>
        <dbReference type="Pfam" id="PF04892"/>
    </source>
</evidence>
<dbReference type="Proteomes" id="UP000290545">
    <property type="component" value="Unassembled WGS sequence"/>
</dbReference>
<dbReference type="Pfam" id="PF04892">
    <property type="entry name" value="VanZ"/>
    <property type="match status" value="1"/>
</dbReference>
<name>A0A4Q1D532_9BACT</name>
<keyword evidence="1" id="KW-0472">Membrane</keyword>
<keyword evidence="1" id="KW-0812">Transmembrane</keyword>
<dbReference type="RefSeq" id="WP_129004511.1">
    <property type="nucleotide sequence ID" value="NZ_SDHZ01000002.1"/>
</dbReference>
<evidence type="ECO:0000313" key="4">
    <source>
        <dbReference type="Proteomes" id="UP000290545"/>
    </source>
</evidence>
<feature type="transmembrane region" description="Helical" evidence="1">
    <location>
        <begin position="71"/>
        <end position="89"/>
    </location>
</feature>
<keyword evidence="4" id="KW-1185">Reference proteome</keyword>
<evidence type="ECO:0000256" key="1">
    <source>
        <dbReference type="SAM" id="Phobius"/>
    </source>
</evidence>
<reference evidence="3 4" key="1">
    <citation type="submission" date="2019-01" db="EMBL/GenBank/DDBJ databases">
        <title>Filimonas sp. strain TTM-71.</title>
        <authorList>
            <person name="Chen W.-M."/>
        </authorList>
    </citation>
    <scope>NUCLEOTIDE SEQUENCE [LARGE SCALE GENOMIC DNA]</scope>
    <source>
        <strain evidence="3 4">TTM-71</strain>
    </source>
</reference>
<dbReference type="EMBL" id="SDHZ01000002">
    <property type="protein sequence ID" value="RXK83458.1"/>
    <property type="molecule type" value="Genomic_DNA"/>
</dbReference>
<protein>
    <submittedName>
        <fullName evidence="3">VanZ family protein</fullName>
    </submittedName>
</protein>
<feature type="transmembrane region" description="Helical" evidence="1">
    <location>
        <begin position="44"/>
        <end position="62"/>
    </location>
</feature>
<dbReference type="PANTHER" id="PTHR28008">
    <property type="entry name" value="DOMAIN PROTEIN, PUTATIVE (AFU_ORTHOLOGUE AFUA_3G10980)-RELATED"/>
    <property type="match status" value="1"/>
</dbReference>
<proteinExistence type="predicted"/>